<evidence type="ECO:0000256" key="1">
    <source>
        <dbReference type="SAM" id="MobiDB-lite"/>
    </source>
</evidence>
<evidence type="ECO:0000313" key="3">
    <source>
        <dbReference type="EMBL" id="KAJ1366030.1"/>
    </source>
</evidence>
<sequence>MEDGRLTMGCLDAVKQWDYIAVCFSTPGNETGCSYNPRTKAAFDQWGAGMCCCRTEKCNQLPPHWLALSKWHFRWRIFASFIIVFTFLSVIFFVVGFIEGTRTSIQEKKRIESISIDTVSGGKHSDDFLHPVQLQPLQETNVTKQANEAATPFTRKIRPPGPPTLRSMRE</sequence>
<accession>A0AAD5QY52</accession>
<reference evidence="3" key="1">
    <citation type="submission" date="2021-06" db="EMBL/GenBank/DDBJ databases">
        <title>Parelaphostrongylus tenuis whole genome reference sequence.</title>
        <authorList>
            <person name="Garwood T.J."/>
            <person name="Larsen P.A."/>
            <person name="Fountain-Jones N.M."/>
            <person name="Garbe J.R."/>
            <person name="Macchietto M.G."/>
            <person name="Kania S.A."/>
            <person name="Gerhold R.W."/>
            <person name="Richards J.E."/>
            <person name="Wolf T.M."/>
        </authorList>
    </citation>
    <scope>NUCLEOTIDE SEQUENCE</scope>
    <source>
        <strain evidence="3">MNPRO001-30</strain>
        <tissue evidence="3">Meninges</tissue>
    </source>
</reference>
<proteinExistence type="predicted"/>
<dbReference type="Proteomes" id="UP001196413">
    <property type="component" value="Unassembled WGS sequence"/>
</dbReference>
<comment type="caution">
    <text evidence="3">The sequence shown here is derived from an EMBL/GenBank/DDBJ whole genome shotgun (WGS) entry which is preliminary data.</text>
</comment>
<dbReference type="AlphaFoldDB" id="A0AAD5QY52"/>
<keyword evidence="2" id="KW-0472">Membrane</keyword>
<gene>
    <name evidence="3" type="ORF">KIN20_026542</name>
</gene>
<protein>
    <submittedName>
        <fullName evidence="3">Uncharacterized protein</fullName>
    </submittedName>
</protein>
<name>A0AAD5QY52_PARTN</name>
<organism evidence="3 4">
    <name type="scientific">Parelaphostrongylus tenuis</name>
    <name type="common">Meningeal worm</name>
    <dbReference type="NCBI Taxonomy" id="148309"/>
    <lineage>
        <taxon>Eukaryota</taxon>
        <taxon>Metazoa</taxon>
        <taxon>Ecdysozoa</taxon>
        <taxon>Nematoda</taxon>
        <taxon>Chromadorea</taxon>
        <taxon>Rhabditida</taxon>
        <taxon>Rhabditina</taxon>
        <taxon>Rhabditomorpha</taxon>
        <taxon>Strongyloidea</taxon>
        <taxon>Metastrongylidae</taxon>
        <taxon>Parelaphostrongylus</taxon>
    </lineage>
</organism>
<dbReference type="EMBL" id="JAHQIW010005444">
    <property type="protein sequence ID" value="KAJ1366030.1"/>
    <property type="molecule type" value="Genomic_DNA"/>
</dbReference>
<feature type="region of interest" description="Disordered" evidence="1">
    <location>
        <begin position="148"/>
        <end position="170"/>
    </location>
</feature>
<evidence type="ECO:0000313" key="4">
    <source>
        <dbReference type="Proteomes" id="UP001196413"/>
    </source>
</evidence>
<keyword evidence="4" id="KW-1185">Reference proteome</keyword>
<evidence type="ECO:0000256" key="2">
    <source>
        <dbReference type="SAM" id="Phobius"/>
    </source>
</evidence>
<keyword evidence="2" id="KW-1133">Transmembrane helix</keyword>
<feature type="transmembrane region" description="Helical" evidence="2">
    <location>
        <begin position="75"/>
        <end position="98"/>
    </location>
</feature>
<keyword evidence="2" id="KW-0812">Transmembrane</keyword>